<evidence type="ECO:0000256" key="1">
    <source>
        <dbReference type="ARBA" id="ARBA00093483"/>
    </source>
</evidence>
<dbReference type="EMBL" id="JAIWYP010000070">
    <property type="protein sequence ID" value="KAH3690277.1"/>
    <property type="molecule type" value="Genomic_DNA"/>
</dbReference>
<dbReference type="PANTHER" id="PTHR14097">
    <property type="entry name" value="OXIDOREDUCTASE HTATIP2"/>
    <property type="match status" value="1"/>
</dbReference>
<organism evidence="4 5">
    <name type="scientific">Dreissena polymorpha</name>
    <name type="common">Zebra mussel</name>
    <name type="synonym">Mytilus polymorpha</name>
    <dbReference type="NCBI Taxonomy" id="45954"/>
    <lineage>
        <taxon>Eukaryota</taxon>
        <taxon>Metazoa</taxon>
        <taxon>Spiralia</taxon>
        <taxon>Lophotrochozoa</taxon>
        <taxon>Mollusca</taxon>
        <taxon>Bivalvia</taxon>
        <taxon>Autobranchia</taxon>
        <taxon>Heteroconchia</taxon>
        <taxon>Euheterodonta</taxon>
        <taxon>Imparidentia</taxon>
        <taxon>Neoheterodontei</taxon>
        <taxon>Myida</taxon>
        <taxon>Dreissenoidea</taxon>
        <taxon>Dreissenidae</taxon>
        <taxon>Dreissena</taxon>
    </lineage>
</organism>
<dbReference type="Pfam" id="PF13460">
    <property type="entry name" value="NAD_binding_10"/>
    <property type="match status" value="1"/>
</dbReference>
<evidence type="ECO:0000256" key="2">
    <source>
        <dbReference type="ARBA" id="ARBA00093604"/>
    </source>
</evidence>
<dbReference type="GO" id="GO:0003824">
    <property type="term" value="F:catalytic activity"/>
    <property type="evidence" value="ECO:0007669"/>
    <property type="project" value="UniProtKB-ARBA"/>
</dbReference>
<dbReference type="Proteomes" id="UP000828390">
    <property type="component" value="Unassembled WGS sequence"/>
</dbReference>
<evidence type="ECO:0000259" key="3">
    <source>
        <dbReference type="Pfam" id="PF13460"/>
    </source>
</evidence>
<reference evidence="4" key="2">
    <citation type="submission" date="2020-11" db="EMBL/GenBank/DDBJ databases">
        <authorList>
            <person name="McCartney M.A."/>
            <person name="Auch B."/>
            <person name="Kono T."/>
            <person name="Mallez S."/>
            <person name="Becker A."/>
            <person name="Gohl D.M."/>
            <person name="Silverstein K.A.T."/>
            <person name="Koren S."/>
            <person name="Bechman K.B."/>
            <person name="Herman A."/>
            <person name="Abrahante J.E."/>
            <person name="Garbe J."/>
        </authorList>
    </citation>
    <scope>NUCLEOTIDE SEQUENCE</scope>
    <source>
        <strain evidence="4">Duluth1</strain>
        <tissue evidence="4">Whole animal</tissue>
    </source>
</reference>
<keyword evidence="5" id="KW-1185">Reference proteome</keyword>
<dbReference type="InterPro" id="IPR036291">
    <property type="entry name" value="NAD(P)-bd_dom_sf"/>
</dbReference>
<dbReference type="PANTHER" id="PTHR14097:SF7">
    <property type="entry name" value="OXIDOREDUCTASE HTATIP2"/>
    <property type="match status" value="1"/>
</dbReference>
<feature type="domain" description="NAD(P)-binding" evidence="3">
    <location>
        <begin position="10"/>
        <end position="162"/>
    </location>
</feature>
<dbReference type="SUPFAM" id="SSF51735">
    <property type="entry name" value="NAD(P)-binding Rossmann-fold domains"/>
    <property type="match status" value="1"/>
</dbReference>
<dbReference type="GO" id="GO:0051170">
    <property type="term" value="P:import into nucleus"/>
    <property type="evidence" value="ECO:0007669"/>
    <property type="project" value="TreeGrafter"/>
</dbReference>
<comment type="subunit">
    <text evidence="1">Monomer. Forms homodimers during oxidative stress. Interacts (via N-terminus) with elongation factor EEF1A1 (via middle-region); the interaction is direct and competes with EEF1A1 binding to guanyl-nucleotide exchange factor EEF1B2, thereby inhibiting GDP for GTP exchange and reactivation of EEF1A1. Interacts with nuclear transport receptors XPO4, IPO5/RANBP5, IPO7, IPO9 and KPNB1 as well as GCN1L1/GCN1 and LRPPRC probably through their HEAT repeats. Binds NCOA5/CIA.</text>
</comment>
<dbReference type="AlphaFoldDB" id="A0A9D4B5S0"/>
<sequence>MSTVFVVGYTGATGKAVVNKLFHEESFKRIVLIGRRKVTLTIGDDPRFEQKEVDFDKLDDFKDVFRGCDTGFCCLGTTRSVAGKEGFIRVDRDYVVNCARIAKETGCRHFQVVSSTGTNKNSCLLYPKTKGEMEERITDMGFQRLTIYRPGFLLTDREETRIGEKLVMCCMFPVFKLCPTAGSVHVDLVAQAMINNAKRPFKPEGTSIIPNALIHEWAHS</sequence>
<dbReference type="GO" id="GO:0005737">
    <property type="term" value="C:cytoplasm"/>
    <property type="evidence" value="ECO:0007669"/>
    <property type="project" value="TreeGrafter"/>
</dbReference>
<evidence type="ECO:0000313" key="4">
    <source>
        <dbReference type="EMBL" id="KAH3690277.1"/>
    </source>
</evidence>
<dbReference type="OrthoDB" id="430436at2759"/>
<dbReference type="Gene3D" id="3.40.50.720">
    <property type="entry name" value="NAD(P)-binding Rossmann-like Domain"/>
    <property type="match status" value="1"/>
</dbReference>
<name>A0A9D4B5S0_DREPO</name>
<dbReference type="InterPro" id="IPR016040">
    <property type="entry name" value="NAD(P)-bd_dom"/>
</dbReference>
<comment type="caution">
    <text evidence="4">The sequence shown here is derived from an EMBL/GenBank/DDBJ whole genome shotgun (WGS) entry which is preliminary data.</text>
</comment>
<protein>
    <recommendedName>
        <fullName evidence="2">Protein HTATIP2</fullName>
    </recommendedName>
</protein>
<proteinExistence type="predicted"/>
<accession>A0A9D4B5S0</accession>
<reference evidence="4" key="1">
    <citation type="journal article" date="2019" name="bioRxiv">
        <title>The Genome of the Zebra Mussel, Dreissena polymorpha: A Resource for Invasive Species Research.</title>
        <authorList>
            <person name="McCartney M.A."/>
            <person name="Auch B."/>
            <person name="Kono T."/>
            <person name="Mallez S."/>
            <person name="Zhang Y."/>
            <person name="Obille A."/>
            <person name="Becker A."/>
            <person name="Abrahante J.E."/>
            <person name="Garbe J."/>
            <person name="Badalamenti J.P."/>
            <person name="Herman A."/>
            <person name="Mangelson H."/>
            <person name="Liachko I."/>
            <person name="Sullivan S."/>
            <person name="Sone E.D."/>
            <person name="Koren S."/>
            <person name="Silverstein K.A.T."/>
            <person name="Beckman K.B."/>
            <person name="Gohl D.M."/>
        </authorList>
    </citation>
    <scope>NUCLEOTIDE SEQUENCE</scope>
    <source>
        <strain evidence="4">Duluth1</strain>
        <tissue evidence="4">Whole animal</tissue>
    </source>
</reference>
<gene>
    <name evidence="4" type="ORF">DPMN_192156</name>
</gene>
<evidence type="ECO:0000313" key="5">
    <source>
        <dbReference type="Proteomes" id="UP000828390"/>
    </source>
</evidence>